<accession>A0A1R2CY79</accession>
<dbReference type="Proteomes" id="UP000187209">
    <property type="component" value="Unassembled WGS sequence"/>
</dbReference>
<comment type="caution">
    <text evidence="1">The sequence shown here is derived from an EMBL/GenBank/DDBJ whole genome shotgun (WGS) entry which is preliminary data.</text>
</comment>
<evidence type="ECO:0000313" key="1">
    <source>
        <dbReference type="EMBL" id="OMJ93945.1"/>
    </source>
</evidence>
<dbReference type="EMBL" id="MPUH01000034">
    <property type="protein sequence ID" value="OMJ93945.1"/>
    <property type="molecule type" value="Genomic_DNA"/>
</dbReference>
<protein>
    <submittedName>
        <fullName evidence="1">Uncharacterized protein</fullName>
    </submittedName>
</protein>
<evidence type="ECO:0000313" key="2">
    <source>
        <dbReference type="Proteomes" id="UP000187209"/>
    </source>
</evidence>
<gene>
    <name evidence="1" type="ORF">SteCoe_3001</name>
</gene>
<dbReference type="AlphaFoldDB" id="A0A1R2CY79"/>
<dbReference type="OrthoDB" id="313490at2759"/>
<keyword evidence="2" id="KW-1185">Reference proteome</keyword>
<reference evidence="1 2" key="1">
    <citation type="submission" date="2016-11" db="EMBL/GenBank/DDBJ databases">
        <title>The macronuclear genome of Stentor coeruleus: a giant cell with tiny introns.</title>
        <authorList>
            <person name="Slabodnick M."/>
            <person name="Ruby J.G."/>
            <person name="Reiff S.B."/>
            <person name="Swart E.C."/>
            <person name="Gosai S."/>
            <person name="Prabakaran S."/>
            <person name="Witkowska E."/>
            <person name="Larue G.E."/>
            <person name="Fisher S."/>
            <person name="Freeman R.M."/>
            <person name="Gunawardena J."/>
            <person name="Chu W."/>
            <person name="Stover N.A."/>
            <person name="Gregory B.D."/>
            <person name="Nowacki M."/>
            <person name="Derisi J."/>
            <person name="Roy S.W."/>
            <person name="Marshall W.F."/>
            <person name="Sood P."/>
        </authorList>
    </citation>
    <scope>NUCLEOTIDE SEQUENCE [LARGE SCALE GENOMIC DNA]</scope>
    <source>
        <strain evidence="1">WM001</strain>
    </source>
</reference>
<name>A0A1R2CY79_9CILI</name>
<sequence>MDEQDYYRNFVNHTLHGTIDIPSDDEEYFATDEAAEDNFAARVPKSELADLVFESGRNIMSLPTVYRPVIPMYNPRTITQDMYITREQRILFISQIEYFVQILLHSFFLCEDFRAKEDYYKIIKDILKKVEGNTREYDISFIINNRAKVSIPKQVSVLNIPLVCIIKNCIRIDDCLKIVFTRREIKEMLMVYSPAFILKSLLPLENPPSPRKIKQGFTVIDDMLLLQGLSKTKSSYLIQEQWLTKKTPPQIKNRIKNLKSKKYIPKNEAQERIMKFLEDQRKKFTEEEILQLRRGLQWFEIQRIPQIQKYFLPHRTIKQITEMSQSQTYDPPSTFALENLDDFETCNCFCQCEDAFEIYIL</sequence>
<organism evidence="1 2">
    <name type="scientific">Stentor coeruleus</name>
    <dbReference type="NCBI Taxonomy" id="5963"/>
    <lineage>
        <taxon>Eukaryota</taxon>
        <taxon>Sar</taxon>
        <taxon>Alveolata</taxon>
        <taxon>Ciliophora</taxon>
        <taxon>Postciliodesmatophora</taxon>
        <taxon>Heterotrichea</taxon>
        <taxon>Heterotrichida</taxon>
        <taxon>Stentoridae</taxon>
        <taxon>Stentor</taxon>
    </lineage>
</organism>
<proteinExistence type="predicted"/>